<reference evidence="10 11" key="1">
    <citation type="submission" date="2016-11" db="EMBL/GenBank/DDBJ databases">
        <authorList>
            <person name="Jaros S."/>
            <person name="Januszkiewicz K."/>
            <person name="Wedrychowicz H."/>
        </authorList>
    </citation>
    <scope>NUCLEOTIDE SEQUENCE [LARGE SCALE GENOMIC DNA]</scope>
    <source>
        <strain evidence="10 11">DSM 9705</strain>
    </source>
</reference>
<comment type="caution">
    <text evidence="9">Lacks conserved residue(s) required for the propagation of feature annotation.</text>
</comment>
<evidence type="ECO:0000256" key="9">
    <source>
        <dbReference type="HAMAP-Rule" id="MF_00024"/>
    </source>
</evidence>
<dbReference type="UniPathway" id="UPA00148"/>
<evidence type="ECO:0000256" key="7">
    <source>
        <dbReference type="ARBA" id="ARBA00022989"/>
    </source>
</evidence>
<feature type="transmembrane region" description="Helical" evidence="9">
    <location>
        <begin position="56"/>
        <end position="76"/>
    </location>
</feature>
<name>A0A1M5WXX9_9BACT</name>
<keyword evidence="8 9" id="KW-0472">Membrane</keyword>
<evidence type="ECO:0000313" key="10">
    <source>
        <dbReference type="EMBL" id="SHH92024.1"/>
    </source>
</evidence>
<evidence type="ECO:0000256" key="5">
    <source>
        <dbReference type="ARBA" id="ARBA00022573"/>
    </source>
</evidence>
<evidence type="ECO:0000256" key="3">
    <source>
        <dbReference type="ARBA" id="ARBA00006263"/>
    </source>
</evidence>
<keyword evidence="4 9" id="KW-1003">Cell membrane</keyword>
<proteinExistence type="inferred from homology"/>
<evidence type="ECO:0000256" key="4">
    <source>
        <dbReference type="ARBA" id="ARBA00022475"/>
    </source>
</evidence>
<dbReference type="InterPro" id="IPR004485">
    <property type="entry name" value="Cobalamin_biosynth_CobD/CbiB"/>
</dbReference>
<evidence type="ECO:0000313" key="11">
    <source>
        <dbReference type="Proteomes" id="UP000184139"/>
    </source>
</evidence>
<dbReference type="GO" id="GO:0048472">
    <property type="term" value="F:threonine-phosphate decarboxylase activity"/>
    <property type="evidence" value="ECO:0007669"/>
    <property type="project" value="InterPro"/>
</dbReference>
<keyword evidence="11" id="KW-1185">Reference proteome</keyword>
<comment type="similarity">
    <text evidence="3 9">Belongs to the CobD/CbiB family.</text>
</comment>
<evidence type="ECO:0000256" key="2">
    <source>
        <dbReference type="ARBA" id="ARBA00004953"/>
    </source>
</evidence>
<dbReference type="AlphaFoldDB" id="A0A1M5WXX9"/>
<protein>
    <recommendedName>
        <fullName evidence="9">Cobalamin biosynthesis protein CobD</fullName>
    </recommendedName>
</protein>
<dbReference type="Proteomes" id="UP000184139">
    <property type="component" value="Unassembled WGS sequence"/>
</dbReference>
<dbReference type="OrthoDB" id="9811967at2"/>
<dbReference type="GO" id="GO:0009236">
    <property type="term" value="P:cobalamin biosynthetic process"/>
    <property type="evidence" value="ECO:0007669"/>
    <property type="project" value="UniProtKB-UniRule"/>
</dbReference>
<dbReference type="STRING" id="1121409.SAMN02745124_02591"/>
<organism evidence="10 11">
    <name type="scientific">Desulfofustis glycolicus DSM 9705</name>
    <dbReference type="NCBI Taxonomy" id="1121409"/>
    <lineage>
        <taxon>Bacteria</taxon>
        <taxon>Pseudomonadati</taxon>
        <taxon>Thermodesulfobacteriota</taxon>
        <taxon>Desulfobulbia</taxon>
        <taxon>Desulfobulbales</taxon>
        <taxon>Desulfocapsaceae</taxon>
        <taxon>Desulfofustis</taxon>
    </lineage>
</organism>
<accession>A0A1M5WXX9</accession>
<feature type="transmembrane region" description="Helical" evidence="9">
    <location>
        <begin position="223"/>
        <end position="241"/>
    </location>
</feature>
<comment type="function">
    <text evidence="9">Converts cobyric acid to cobinamide by the addition of aminopropanol on the F carboxylic group.</text>
</comment>
<evidence type="ECO:0000256" key="6">
    <source>
        <dbReference type="ARBA" id="ARBA00022692"/>
    </source>
</evidence>
<dbReference type="GO" id="GO:0015420">
    <property type="term" value="F:ABC-type vitamin B12 transporter activity"/>
    <property type="evidence" value="ECO:0007669"/>
    <property type="project" value="UniProtKB-UniRule"/>
</dbReference>
<dbReference type="RefSeq" id="WP_073376655.1">
    <property type="nucleotide sequence ID" value="NZ_FQXS01000015.1"/>
</dbReference>
<sequence length="335" mass="35357">MAVLFISLAAVLAIDLLIGDPRWRYHPVRLLGMLCERAERLARRAERWLPVRLCGALAWGMVSGVSLAVALTLLLLVSRLQPLAGMVFAAAVLFFSIAAGDLIRHARQVSRYLLGGHLVQARQAVAMMVGRDTDALDASGIARACIESVAENLVDGVTAPIFWALVAALAGAGFGLEPYGAAVLGAVGYKAINTMDSMWGYKNDRYREFGWCGARADDMATFLPARISGLIVIGAAVLLGYDGRQSARVFRRDRLQSSSPNSGQTEAAAAGALGVQLGGTASYFGTEQPKPLIGGGLRPPEAGDIERCNRLLIAAAILFTATMMITIGTLGAVAG</sequence>
<evidence type="ECO:0000256" key="8">
    <source>
        <dbReference type="ARBA" id="ARBA00023136"/>
    </source>
</evidence>
<keyword evidence="5 9" id="KW-0169">Cobalamin biosynthesis</keyword>
<dbReference type="PANTHER" id="PTHR34308:SF1">
    <property type="entry name" value="COBALAMIN BIOSYNTHESIS PROTEIN CBIB"/>
    <property type="match status" value="1"/>
</dbReference>
<dbReference type="Pfam" id="PF03186">
    <property type="entry name" value="CobD_Cbib"/>
    <property type="match status" value="1"/>
</dbReference>
<keyword evidence="6 9" id="KW-0812">Transmembrane</keyword>
<keyword evidence="7 9" id="KW-1133">Transmembrane helix</keyword>
<feature type="transmembrane region" description="Helical" evidence="9">
    <location>
        <begin position="311"/>
        <end position="334"/>
    </location>
</feature>
<dbReference type="GO" id="GO:0005886">
    <property type="term" value="C:plasma membrane"/>
    <property type="evidence" value="ECO:0007669"/>
    <property type="project" value="UniProtKB-SubCell"/>
</dbReference>
<gene>
    <name evidence="9" type="primary">cobD</name>
    <name evidence="10" type="ORF">SAMN02745124_02591</name>
</gene>
<dbReference type="HAMAP" id="MF_00024">
    <property type="entry name" value="CobD_CbiB"/>
    <property type="match status" value="1"/>
</dbReference>
<comment type="pathway">
    <text evidence="2 9">Cofactor biosynthesis; adenosylcobalamin biosynthesis.</text>
</comment>
<dbReference type="NCBIfam" id="TIGR00380">
    <property type="entry name" value="cobal_cbiB"/>
    <property type="match status" value="1"/>
</dbReference>
<dbReference type="PANTHER" id="PTHR34308">
    <property type="entry name" value="COBALAMIN BIOSYNTHESIS PROTEIN CBIB"/>
    <property type="match status" value="1"/>
</dbReference>
<dbReference type="EMBL" id="FQXS01000015">
    <property type="protein sequence ID" value="SHH92024.1"/>
    <property type="molecule type" value="Genomic_DNA"/>
</dbReference>
<evidence type="ECO:0000256" key="1">
    <source>
        <dbReference type="ARBA" id="ARBA00004651"/>
    </source>
</evidence>
<feature type="transmembrane region" description="Helical" evidence="9">
    <location>
        <begin position="83"/>
        <end position="103"/>
    </location>
</feature>
<comment type="subcellular location">
    <subcellularLocation>
        <location evidence="1 9">Cell membrane</location>
        <topology evidence="1 9">Multi-pass membrane protein</topology>
    </subcellularLocation>
</comment>